<sequence length="52" mass="6056">MQYKDICKKGVQSLDTCPLETVSKHRCNTDVPENRQCEVDFLAQSDKKIQRK</sequence>
<protein>
    <submittedName>
        <fullName evidence="1">Uncharacterized protein</fullName>
    </submittedName>
</protein>
<evidence type="ECO:0000313" key="1">
    <source>
        <dbReference type="EMBL" id="CEK97957.1"/>
    </source>
</evidence>
<reference evidence="1" key="1">
    <citation type="submission" date="2014-12" db="EMBL/GenBank/DDBJ databases">
        <title>Insight into the proteome of Arion vulgaris.</title>
        <authorList>
            <person name="Aradska J."/>
            <person name="Bulat T."/>
            <person name="Smidak R."/>
            <person name="Sarate P."/>
            <person name="Gangsoo J."/>
            <person name="Sialana F."/>
            <person name="Bilban M."/>
            <person name="Lubec G."/>
        </authorList>
    </citation>
    <scope>NUCLEOTIDE SEQUENCE</scope>
    <source>
        <tissue evidence="1">Skin</tissue>
    </source>
</reference>
<proteinExistence type="predicted"/>
<dbReference type="AlphaFoldDB" id="A0A0B7BYH4"/>
<name>A0A0B7BYH4_9EUPU</name>
<gene>
    <name evidence="1" type="primary">ORF217376</name>
</gene>
<accession>A0A0B7BYH4</accession>
<dbReference type="EMBL" id="HACG01051086">
    <property type="protein sequence ID" value="CEK97957.1"/>
    <property type="molecule type" value="Transcribed_RNA"/>
</dbReference>
<organism evidence="1">
    <name type="scientific">Arion vulgaris</name>
    <dbReference type="NCBI Taxonomy" id="1028688"/>
    <lineage>
        <taxon>Eukaryota</taxon>
        <taxon>Metazoa</taxon>
        <taxon>Spiralia</taxon>
        <taxon>Lophotrochozoa</taxon>
        <taxon>Mollusca</taxon>
        <taxon>Gastropoda</taxon>
        <taxon>Heterobranchia</taxon>
        <taxon>Euthyneura</taxon>
        <taxon>Panpulmonata</taxon>
        <taxon>Eupulmonata</taxon>
        <taxon>Stylommatophora</taxon>
        <taxon>Helicina</taxon>
        <taxon>Arionoidea</taxon>
        <taxon>Arionidae</taxon>
        <taxon>Arion</taxon>
    </lineage>
</organism>